<comment type="caution">
    <text evidence="7">The sequence shown here is derived from an EMBL/GenBank/DDBJ whole genome shotgun (WGS) entry which is preliminary data.</text>
</comment>
<sequence length="234" mass="25787">MTETPPTPATEREGAERILDAAVELFGRHGFSATSLKAIAAHADVSAPLVIHHFGSKAGLRRACDQHVARLLHDSKDAAVEDSVGGLPRNHVMEMIHESGPLIRYLLQAFLAGGEEIDALFDRLVDDSLEYTSRAQDLGLVTPSENPRDRAAVMLLHSFGALVLHRQMKRQFGVDPLEDPPEEMTRYMSAVLELYTRPVLDAEVYGRLMADLRDAPPEQTTDSPESSSQEGHDR</sequence>
<proteinExistence type="predicted"/>
<feature type="region of interest" description="Disordered" evidence="5">
    <location>
        <begin position="212"/>
        <end position="234"/>
    </location>
</feature>
<dbReference type="InterPro" id="IPR009057">
    <property type="entry name" value="Homeodomain-like_sf"/>
</dbReference>
<feature type="compositionally biased region" description="Polar residues" evidence="5">
    <location>
        <begin position="218"/>
        <end position="234"/>
    </location>
</feature>
<dbReference type="InterPro" id="IPR001647">
    <property type="entry name" value="HTH_TetR"/>
</dbReference>
<dbReference type="Pfam" id="PF17933">
    <property type="entry name" value="TetR_C_25"/>
    <property type="match status" value="1"/>
</dbReference>
<evidence type="ECO:0000259" key="6">
    <source>
        <dbReference type="PROSITE" id="PS50977"/>
    </source>
</evidence>
<keyword evidence="2 4" id="KW-0238">DNA-binding</keyword>
<evidence type="ECO:0000256" key="1">
    <source>
        <dbReference type="ARBA" id="ARBA00023015"/>
    </source>
</evidence>
<dbReference type="EMBL" id="BAAAYG010000003">
    <property type="protein sequence ID" value="GAA3281961.1"/>
    <property type="molecule type" value="Genomic_DNA"/>
</dbReference>
<dbReference type="InterPro" id="IPR050109">
    <property type="entry name" value="HTH-type_TetR-like_transc_reg"/>
</dbReference>
<dbReference type="SUPFAM" id="SSF46689">
    <property type="entry name" value="Homeodomain-like"/>
    <property type="match status" value="1"/>
</dbReference>
<reference evidence="8" key="1">
    <citation type="journal article" date="2019" name="Int. J. Syst. Evol. Microbiol.">
        <title>The Global Catalogue of Microorganisms (GCM) 10K type strain sequencing project: providing services to taxonomists for standard genome sequencing and annotation.</title>
        <authorList>
            <consortium name="The Broad Institute Genomics Platform"/>
            <consortium name="The Broad Institute Genome Sequencing Center for Infectious Disease"/>
            <person name="Wu L."/>
            <person name="Ma J."/>
        </authorList>
    </citation>
    <scope>NUCLEOTIDE SEQUENCE [LARGE SCALE GENOMIC DNA]</scope>
    <source>
        <strain evidence="8">JCM 11483</strain>
    </source>
</reference>
<evidence type="ECO:0000256" key="5">
    <source>
        <dbReference type="SAM" id="MobiDB-lite"/>
    </source>
</evidence>
<dbReference type="Pfam" id="PF00440">
    <property type="entry name" value="TetR_N"/>
    <property type="match status" value="1"/>
</dbReference>
<dbReference type="Gene3D" id="1.10.357.10">
    <property type="entry name" value="Tetracycline Repressor, domain 2"/>
    <property type="match status" value="1"/>
</dbReference>
<dbReference type="Proteomes" id="UP001501736">
    <property type="component" value="Unassembled WGS sequence"/>
</dbReference>
<evidence type="ECO:0000256" key="2">
    <source>
        <dbReference type="ARBA" id="ARBA00023125"/>
    </source>
</evidence>
<gene>
    <name evidence="7" type="primary">raaS</name>
    <name evidence="7" type="ORF">GCM10020260_08270</name>
</gene>
<keyword evidence="3" id="KW-0804">Transcription</keyword>
<protein>
    <submittedName>
        <fullName evidence="7">Transcriptional regulator RaaS</fullName>
    </submittedName>
</protein>
<keyword evidence="1" id="KW-0805">Transcription regulation</keyword>
<organism evidence="7 8">
    <name type="scientific">Nesterenkonia halobia</name>
    <dbReference type="NCBI Taxonomy" id="37922"/>
    <lineage>
        <taxon>Bacteria</taxon>
        <taxon>Bacillati</taxon>
        <taxon>Actinomycetota</taxon>
        <taxon>Actinomycetes</taxon>
        <taxon>Micrococcales</taxon>
        <taxon>Micrococcaceae</taxon>
        <taxon>Nesterenkonia</taxon>
    </lineage>
</organism>
<feature type="domain" description="HTH tetR-type" evidence="6">
    <location>
        <begin position="12"/>
        <end position="72"/>
    </location>
</feature>
<keyword evidence="8" id="KW-1185">Reference proteome</keyword>
<evidence type="ECO:0000313" key="8">
    <source>
        <dbReference type="Proteomes" id="UP001501736"/>
    </source>
</evidence>
<dbReference type="PRINTS" id="PR00455">
    <property type="entry name" value="HTHTETR"/>
</dbReference>
<evidence type="ECO:0000313" key="7">
    <source>
        <dbReference type="EMBL" id="GAA3281961.1"/>
    </source>
</evidence>
<dbReference type="PROSITE" id="PS50977">
    <property type="entry name" value="HTH_TETR_2"/>
    <property type="match status" value="1"/>
</dbReference>
<accession>A0ABP6R9T8</accession>
<evidence type="ECO:0000256" key="4">
    <source>
        <dbReference type="PROSITE-ProRule" id="PRU00335"/>
    </source>
</evidence>
<dbReference type="InterPro" id="IPR041484">
    <property type="entry name" value="TetR_C_25"/>
</dbReference>
<dbReference type="PANTHER" id="PTHR30055">
    <property type="entry name" value="HTH-TYPE TRANSCRIPTIONAL REGULATOR RUTR"/>
    <property type="match status" value="1"/>
</dbReference>
<feature type="DNA-binding region" description="H-T-H motif" evidence="4">
    <location>
        <begin position="35"/>
        <end position="54"/>
    </location>
</feature>
<dbReference type="RefSeq" id="WP_344718478.1">
    <property type="nucleotide sequence ID" value="NZ_BAAAYG010000003.1"/>
</dbReference>
<dbReference type="PANTHER" id="PTHR30055:SF234">
    <property type="entry name" value="HTH-TYPE TRANSCRIPTIONAL REGULATOR BETI"/>
    <property type="match status" value="1"/>
</dbReference>
<name>A0ABP6R9T8_9MICC</name>
<evidence type="ECO:0000256" key="3">
    <source>
        <dbReference type="ARBA" id="ARBA00023163"/>
    </source>
</evidence>